<protein>
    <recommendedName>
        <fullName evidence="1">NYN domain-containing protein</fullName>
    </recommendedName>
</protein>
<dbReference type="Proteomes" id="UP001232755">
    <property type="component" value="Unassembled WGS sequence"/>
</dbReference>
<dbReference type="Pfam" id="PF01936">
    <property type="entry name" value="NYN"/>
    <property type="match status" value="1"/>
</dbReference>
<feature type="domain" description="NYN" evidence="1">
    <location>
        <begin position="16"/>
        <end position="174"/>
    </location>
</feature>
<evidence type="ECO:0000313" key="2">
    <source>
        <dbReference type="EMBL" id="MDQ0748316.1"/>
    </source>
</evidence>
<gene>
    <name evidence="2" type="ORF">QF034_002547</name>
</gene>
<proteinExistence type="predicted"/>
<dbReference type="Gene3D" id="3.40.50.1010">
    <property type="entry name" value="5'-nuclease"/>
    <property type="match status" value="1"/>
</dbReference>
<organism evidence="2 3">
    <name type="scientific">Streptomyces africanus</name>
    <dbReference type="NCBI Taxonomy" id="231024"/>
    <lineage>
        <taxon>Bacteria</taxon>
        <taxon>Bacillati</taxon>
        <taxon>Actinomycetota</taxon>
        <taxon>Actinomycetes</taxon>
        <taxon>Kitasatosporales</taxon>
        <taxon>Streptomycetaceae</taxon>
        <taxon>Streptomyces</taxon>
    </lineage>
</organism>
<evidence type="ECO:0000259" key="1">
    <source>
        <dbReference type="Pfam" id="PF01936"/>
    </source>
</evidence>
<dbReference type="PANTHER" id="PTHR35811">
    <property type="entry name" value="SLR1870 PROTEIN"/>
    <property type="match status" value="1"/>
</dbReference>
<keyword evidence="3" id="KW-1185">Reference proteome</keyword>
<evidence type="ECO:0000313" key="3">
    <source>
        <dbReference type="Proteomes" id="UP001232755"/>
    </source>
</evidence>
<reference evidence="2 3" key="1">
    <citation type="submission" date="2023-07" db="EMBL/GenBank/DDBJ databases">
        <title>Comparative genomics of wheat-associated soil bacteria to identify genetic determinants of phenazine resistance.</title>
        <authorList>
            <person name="Mouncey N."/>
        </authorList>
    </citation>
    <scope>NUCLEOTIDE SEQUENCE [LARGE SCALE GENOMIC DNA]</scope>
    <source>
        <strain evidence="2 3">B3I12</strain>
    </source>
</reference>
<accession>A0ABU0QLU4</accession>
<dbReference type="InterPro" id="IPR021139">
    <property type="entry name" value="NYN"/>
</dbReference>
<name>A0ABU0QLU4_9ACTN</name>
<sequence length="438" mass="47973">MSKEPFDGANLVTIKSALFVDFDNIYLGLRDMDPGAAEAFATRPDRWMSWLEGKSDTGEATQGGPARRFLVRNVYINPEAFGRYRAFFTRSGFRSIDCPPLTSRGKNSADIYMVLDIMDALADETRYDEFVIMSADADFTPVLQRLRAKDRWTTVVAAGLSAAAFRATCDVFVTPEQLAAASLWDEFHATEVTFDSDAEQVTVVLPQQAGSDQREAVVKEIYRVVRAAPRPLASASAAQAALNIDPSVKDSAWYGAGSFSGFVKTHCSDLEYVATPPGYLLDPTLHSFEDKGGRAKLPRLLAQVSALTDVPALQPDAYALLFEVLAQDLQTSPFQLYPTSKRVRDETESRGNPVTRNAVNFVLKGLVYVGQRMAEGVTAEALAEAWVENVYTLCANARMSLSEEDRNLIRRWITGGDISGFEVGLAAGSPEETASRAI</sequence>
<dbReference type="PANTHER" id="PTHR35811:SF1">
    <property type="entry name" value="HTH OST-TYPE DOMAIN-CONTAINING PROTEIN"/>
    <property type="match status" value="1"/>
</dbReference>
<dbReference type="EMBL" id="JAUSYP010000001">
    <property type="protein sequence ID" value="MDQ0748316.1"/>
    <property type="molecule type" value="Genomic_DNA"/>
</dbReference>
<comment type="caution">
    <text evidence="2">The sequence shown here is derived from an EMBL/GenBank/DDBJ whole genome shotgun (WGS) entry which is preliminary data.</text>
</comment>